<keyword evidence="4 7" id="KW-0863">Zinc-finger</keyword>
<dbReference type="EMBL" id="JAHMHR010000013">
    <property type="protein sequence ID" value="KAK1687863.1"/>
    <property type="molecule type" value="Genomic_DNA"/>
</dbReference>
<reference evidence="10" key="1">
    <citation type="submission" date="2021-06" db="EMBL/GenBank/DDBJ databases">
        <title>Comparative genomics, transcriptomics and evolutionary studies reveal genomic signatures of adaptation to plant cell wall in hemibiotrophic fungi.</title>
        <authorList>
            <consortium name="DOE Joint Genome Institute"/>
            <person name="Baroncelli R."/>
            <person name="Diaz J.F."/>
            <person name="Benocci T."/>
            <person name="Peng M."/>
            <person name="Battaglia E."/>
            <person name="Haridas S."/>
            <person name="Andreopoulos W."/>
            <person name="Labutti K."/>
            <person name="Pangilinan J."/>
            <person name="Floch G.L."/>
            <person name="Makela M.R."/>
            <person name="Henrissat B."/>
            <person name="Grigoriev I.V."/>
            <person name="Crouch J.A."/>
            <person name="De Vries R.P."/>
            <person name="Sukno S.A."/>
            <person name="Thon M.R."/>
        </authorList>
    </citation>
    <scope>NUCLEOTIDE SEQUENCE</scope>
    <source>
        <strain evidence="10">CBS 193.32</strain>
    </source>
</reference>
<feature type="region of interest" description="Disordered" evidence="8">
    <location>
        <begin position="203"/>
        <end position="224"/>
    </location>
</feature>
<accession>A0AAJ0AQG2</accession>
<evidence type="ECO:0000256" key="8">
    <source>
        <dbReference type="SAM" id="MobiDB-lite"/>
    </source>
</evidence>
<keyword evidence="3" id="KW-0677">Repeat</keyword>
<dbReference type="PROSITE" id="PS00028">
    <property type="entry name" value="ZINC_FINGER_C2H2_1"/>
    <property type="match status" value="1"/>
</dbReference>
<dbReference type="GO" id="GO:0008270">
    <property type="term" value="F:zinc ion binding"/>
    <property type="evidence" value="ECO:0007669"/>
    <property type="project" value="UniProtKB-KW"/>
</dbReference>
<dbReference type="PROSITE" id="PS50157">
    <property type="entry name" value="ZINC_FINGER_C2H2_2"/>
    <property type="match status" value="2"/>
</dbReference>
<feature type="domain" description="C2H2-type" evidence="9">
    <location>
        <begin position="243"/>
        <end position="275"/>
    </location>
</feature>
<dbReference type="SMART" id="SM00355">
    <property type="entry name" value="ZnF_C2H2"/>
    <property type="match status" value="5"/>
</dbReference>
<dbReference type="AlphaFoldDB" id="A0AAJ0AQG2"/>
<keyword evidence="6" id="KW-0539">Nucleus</keyword>
<evidence type="ECO:0000256" key="7">
    <source>
        <dbReference type="PROSITE-ProRule" id="PRU00042"/>
    </source>
</evidence>
<protein>
    <submittedName>
        <fullName evidence="10">C2H2 type zinc finger protein</fullName>
    </submittedName>
</protein>
<evidence type="ECO:0000256" key="1">
    <source>
        <dbReference type="ARBA" id="ARBA00004123"/>
    </source>
</evidence>
<gene>
    <name evidence="10" type="ORF">BDP55DRAFT_71117</name>
</gene>
<proteinExistence type="predicted"/>
<evidence type="ECO:0000256" key="5">
    <source>
        <dbReference type="ARBA" id="ARBA00022833"/>
    </source>
</evidence>
<organism evidence="10 11">
    <name type="scientific">Colletotrichum godetiae</name>
    <dbReference type="NCBI Taxonomy" id="1209918"/>
    <lineage>
        <taxon>Eukaryota</taxon>
        <taxon>Fungi</taxon>
        <taxon>Dikarya</taxon>
        <taxon>Ascomycota</taxon>
        <taxon>Pezizomycotina</taxon>
        <taxon>Sordariomycetes</taxon>
        <taxon>Hypocreomycetidae</taxon>
        <taxon>Glomerellales</taxon>
        <taxon>Glomerellaceae</taxon>
        <taxon>Colletotrichum</taxon>
        <taxon>Colletotrichum acutatum species complex</taxon>
    </lineage>
</organism>
<evidence type="ECO:0000256" key="2">
    <source>
        <dbReference type="ARBA" id="ARBA00022723"/>
    </source>
</evidence>
<keyword evidence="2" id="KW-0479">Metal-binding</keyword>
<dbReference type="SUPFAM" id="SSF57667">
    <property type="entry name" value="beta-beta-alpha zinc fingers"/>
    <property type="match status" value="1"/>
</dbReference>
<keyword evidence="5" id="KW-0862">Zinc</keyword>
<evidence type="ECO:0000256" key="4">
    <source>
        <dbReference type="ARBA" id="ARBA00022771"/>
    </source>
</evidence>
<evidence type="ECO:0000256" key="6">
    <source>
        <dbReference type="ARBA" id="ARBA00023242"/>
    </source>
</evidence>
<dbReference type="InterPro" id="IPR036236">
    <property type="entry name" value="Znf_C2H2_sf"/>
</dbReference>
<dbReference type="Pfam" id="PF13912">
    <property type="entry name" value="zf-C2H2_6"/>
    <property type="match status" value="2"/>
</dbReference>
<evidence type="ECO:0000256" key="3">
    <source>
        <dbReference type="ARBA" id="ARBA00022737"/>
    </source>
</evidence>
<dbReference type="GeneID" id="85462703"/>
<dbReference type="Proteomes" id="UP001224890">
    <property type="component" value="Unassembled WGS sequence"/>
</dbReference>
<evidence type="ECO:0000313" key="11">
    <source>
        <dbReference type="Proteomes" id="UP001224890"/>
    </source>
</evidence>
<dbReference type="InterPro" id="IPR050888">
    <property type="entry name" value="ZnF_C2H2-type_TF"/>
</dbReference>
<dbReference type="Gene3D" id="3.30.160.60">
    <property type="entry name" value="Classic Zinc Finger"/>
    <property type="match status" value="2"/>
</dbReference>
<dbReference type="RefSeq" id="XP_060431558.1">
    <property type="nucleotide sequence ID" value="XM_060578177.1"/>
</dbReference>
<dbReference type="InterPro" id="IPR013087">
    <property type="entry name" value="Znf_C2H2_type"/>
</dbReference>
<dbReference type="GO" id="GO:0005634">
    <property type="term" value="C:nucleus"/>
    <property type="evidence" value="ECO:0007669"/>
    <property type="project" value="UniProtKB-SubCell"/>
</dbReference>
<evidence type="ECO:0000313" key="10">
    <source>
        <dbReference type="EMBL" id="KAK1687863.1"/>
    </source>
</evidence>
<name>A0AAJ0AQG2_9PEZI</name>
<comment type="caution">
    <text evidence="10">The sequence shown here is derived from an EMBL/GenBank/DDBJ whole genome shotgun (WGS) entry which is preliminary data.</text>
</comment>
<keyword evidence="11" id="KW-1185">Reference proteome</keyword>
<sequence length="376" mass="42285">MSVSQSVTSATSSRPLIRKPAPHEAVFCDVCDRKFPSFDELMGHKRMAMLTEGTHIHCSVCTRDFNSKDALNKHTPEAHPQEQNLTCPGCQKMFVRLAGWMRHLEHNECPGIRRADVDQSRAEKLTFSHELEKRSGSQFGDYFPVSHPSVQSAFEAQSNLDAMSTVDAQSESDDKAYMANPSFFKPKDFPHLKDANESLEGIQRAQSNTGSEKQGEPLVGDINNPSHRLFDPRKYYNTLTRKYKCPQPSCKKTFLSSGALITHMKSAASHYNAKLQCPGCLRYFRDASSLTAHSESESTRCSIRKSENYRSYLDQLTGGMADLGVKHEDGTIKYEVSTEAVIKFAPSRMAKTAIENYAAKQEVGRQENWARNNIVW</sequence>
<comment type="subcellular location">
    <subcellularLocation>
        <location evidence="1">Nucleus</location>
    </subcellularLocation>
</comment>
<feature type="domain" description="C2H2-type" evidence="9">
    <location>
        <begin position="56"/>
        <end position="84"/>
    </location>
</feature>
<dbReference type="PANTHER" id="PTHR24406">
    <property type="entry name" value="TRANSCRIPTIONAL REPRESSOR CTCFL-RELATED"/>
    <property type="match status" value="1"/>
</dbReference>
<evidence type="ECO:0000259" key="9">
    <source>
        <dbReference type="PROSITE" id="PS50157"/>
    </source>
</evidence>